<dbReference type="eggNOG" id="COG0749">
    <property type="taxonomic scope" value="Bacteria"/>
</dbReference>
<dbReference type="AlphaFoldDB" id="U2M4M3"/>
<feature type="domain" description="DNA-directed DNA polymerase family A palm" evidence="4">
    <location>
        <begin position="400"/>
        <end position="949"/>
    </location>
</feature>
<reference evidence="5 6" key="1">
    <citation type="submission" date="2013-07" db="EMBL/GenBank/DDBJ databases">
        <authorList>
            <person name="Weinstock G."/>
            <person name="Sodergren E."/>
            <person name="Wylie T."/>
            <person name="Fulton L."/>
            <person name="Fulton R."/>
            <person name="Fronick C."/>
            <person name="O'Laughlin M."/>
            <person name="Godfrey J."/>
            <person name="Miner T."/>
            <person name="Herter B."/>
            <person name="Appelbaum E."/>
            <person name="Cordes M."/>
            <person name="Lek S."/>
            <person name="Wollam A."/>
            <person name="Pepin K.H."/>
            <person name="Palsikar V.B."/>
            <person name="Mitreva M."/>
            <person name="Wilson R.K."/>
        </authorList>
    </citation>
    <scope>NUCLEOTIDE SEQUENCE [LARGE SCALE GENOMIC DNA]</scope>
    <source>
        <strain evidence="5 6">ATCC 27760</strain>
    </source>
</reference>
<dbReference type="Gene3D" id="3.30.70.370">
    <property type="match status" value="1"/>
</dbReference>
<dbReference type="Gene3D" id="1.10.150.20">
    <property type="entry name" value="5' to 3' exonuclease, C-terminal subdomain"/>
    <property type="match status" value="1"/>
</dbReference>
<protein>
    <recommendedName>
        <fullName evidence="1">DNA-directed DNA polymerase</fullName>
        <ecNumber evidence="1">2.7.7.7</ecNumber>
    </recommendedName>
</protein>
<dbReference type="PANTHER" id="PTHR10133:SF27">
    <property type="entry name" value="DNA POLYMERASE NU"/>
    <property type="match status" value="1"/>
</dbReference>
<accession>U2M4M3</accession>
<dbReference type="InterPro" id="IPR043502">
    <property type="entry name" value="DNA/RNA_pol_sf"/>
</dbReference>
<dbReference type="SUPFAM" id="SSF56672">
    <property type="entry name" value="DNA/RNA polymerases"/>
    <property type="match status" value="2"/>
</dbReference>
<evidence type="ECO:0000256" key="1">
    <source>
        <dbReference type="ARBA" id="ARBA00012417"/>
    </source>
</evidence>
<name>U2M4M3_9FIRM</name>
<dbReference type="HOGENOM" id="CLU_012044_0_0_9"/>
<dbReference type="Proteomes" id="UP000016662">
    <property type="component" value="Unassembled WGS sequence"/>
</dbReference>
<dbReference type="GO" id="GO:0006261">
    <property type="term" value="P:DNA-templated DNA replication"/>
    <property type="evidence" value="ECO:0007669"/>
    <property type="project" value="InterPro"/>
</dbReference>
<evidence type="ECO:0000313" key="6">
    <source>
        <dbReference type="Proteomes" id="UP000016662"/>
    </source>
</evidence>
<dbReference type="InterPro" id="IPR002298">
    <property type="entry name" value="DNA_polymerase_A"/>
</dbReference>
<proteinExistence type="predicted"/>
<organism evidence="5 6">
    <name type="scientific">Ruminococcus callidus ATCC 27760</name>
    <dbReference type="NCBI Taxonomy" id="411473"/>
    <lineage>
        <taxon>Bacteria</taxon>
        <taxon>Bacillati</taxon>
        <taxon>Bacillota</taxon>
        <taxon>Clostridia</taxon>
        <taxon>Eubacteriales</taxon>
        <taxon>Oscillospiraceae</taxon>
        <taxon>Ruminococcus</taxon>
    </lineage>
</organism>
<dbReference type="PROSITE" id="PS50818">
    <property type="entry name" value="INTEIN_C_TER"/>
    <property type="match status" value="1"/>
</dbReference>
<evidence type="ECO:0000259" key="4">
    <source>
        <dbReference type="SMART" id="SM00482"/>
    </source>
</evidence>
<dbReference type="SMART" id="SM00482">
    <property type="entry name" value="POLAc"/>
    <property type="match status" value="1"/>
</dbReference>
<dbReference type="EC" id="2.7.7.7" evidence="1"/>
<keyword evidence="2" id="KW-0235">DNA replication</keyword>
<feature type="non-terminal residue" evidence="5">
    <location>
        <position position="979"/>
    </location>
</feature>
<dbReference type="PANTHER" id="PTHR10133">
    <property type="entry name" value="DNA POLYMERASE I"/>
    <property type="match status" value="1"/>
</dbReference>
<dbReference type="EMBL" id="AWVF01000108">
    <property type="protein sequence ID" value="ERJ96694.1"/>
    <property type="molecule type" value="Genomic_DNA"/>
</dbReference>
<dbReference type="InterPro" id="IPR001098">
    <property type="entry name" value="DNA-dir_DNA_pol_A_palm_dom"/>
</dbReference>
<dbReference type="GO" id="GO:0006302">
    <property type="term" value="P:double-strand break repair"/>
    <property type="evidence" value="ECO:0007669"/>
    <property type="project" value="TreeGrafter"/>
</dbReference>
<dbReference type="InterPro" id="IPR036844">
    <property type="entry name" value="Hint_dom_sf"/>
</dbReference>
<evidence type="ECO:0000313" key="5">
    <source>
        <dbReference type="EMBL" id="ERJ96694.1"/>
    </source>
</evidence>
<dbReference type="STRING" id="411473.RUMCAL_00910"/>
<dbReference type="SUPFAM" id="SSF51294">
    <property type="entry name" value="Hedgehog/intein (Hint) domain"/>
    <property type="match status" value="1"/>
</dbReference>
<keyword evidence="6" id="KW-1185">Reference proteome</keyword>
<dbReference type="GO" id="GO:0003887">
    <property type="term" value="F:DNA-directed DNA polymerase activity"/>
    <property type="evidence" value="ECO:0007669"/>
    <property type="project" value="UniProtKB-EC"/>
</dbReference>
<comment type="catalytic activity">
    <reaction evidence="3">
        <text>DNA(n) + a 2'-deoxyribonucleoside 5'-triphosphate = DNA(n+1) + diphosphate</text>
        <dbReference type="Rhea" id="RHEA:22508"/>
        <dbReference type="Rhea" id="RHEA-COMP:17339"/>
        <dbReference type="Rhea" id="RHEA-COMP:17340"/>
        <dbReference type="ChEBI" id="CHEBI:33019"/>
        <dbReference type="ChEBI" id="CHEBI:61560"/>
        <dbReference type="ChEBI" id="CHEBI:173112"/>
        <dbReference type="EC" id="2.7.7.7"/>
    </reaction>
</comment>
<sequence length="979" mass="111473">MSGGRLTEYPFGWVIGVTMQKLMIDLETKSDVDITKAGVYRYADSPYFDILLFAYSVDDAPVQVVDLACGERLPEEILNALTDDRIQKHAFNASFERVCLSVWLRRNYPEHFVSYGSPEDACGNYLSPKAWRCTMVAAAYLGLPLSLASVGAVLQLQQQKMSDGKALIRYFCVPYDHVNGIPVFHAPADAPEKWNVFQAYNQRDVETEQAIEQKIARFPVPEFVWREYDLDQSINDRGVQLDLQLVQQAIRMDSLTKDKLLHQLKDLTDLDNPNSVQQMKQWLAEHGLELESLGKKEVQEQLKNASPDLRTVLLLRQQVSKSSVKKYQAMQNAVCSDGRARGMFQFYGANRTGREAGRIIQLQNLPQNHLPDLEDARKLVKSGDLEAVELLYEDVPDTLSQLIRTAFVPKPGYKFLVADFSAIEARVIAWLAGETWRMQAFAEGKDIYCASASKIFGVPVVKHGINGHLRQKGKVAELACIAEGQLVLTDHGLIPIEKVTTDDLLWDGEQWVHHEGVIYKGKREVITYEGLTATPDHLVWIEGQSRPIQFGIAASCGSHLVQTGDGGKSIRLGENYQCGKTLEQNMEPLLCVDRMHRMQLEAVDATFQPYIRKIKWLSEMFSAQKNSALARKKTNRSKATLRKPKRCRIFQLRCKRDSVRFSFCDSGRFVSDKQVWHTRTGNGNRQDRRQWKLCSGKSQVCYSYRKQFEQADDRLNTIRPKLLALCVQYHYSKIIQRDDTRRNYSGCRKCRCGEKKMLETHSRTARLYDIQNAGRHHRFTVSGKLVHNCGYGGSVGAMKAMGGSEMSDAELKQIVTDWRTASPHIVQLWWDVENAAIKAVRDKTETETHGIHFSYESGFLFIKLLSGRRLAYVKPRIGENRFGGESVTYMGIGNQKKWERLETYSGKLVENIVQATARDLLFYSMQTLSQYFIVGHIHDEMIIECPKDIKLDEICQQMAITPDWAKGLLLRADGYECSF</sequence>
<dbReference type="GO" id="GO:0003677">
    <property type="term" value="F:DNA binding"/>
    <property type="evidence" value="ECO:0007669"/>
    <property type="project" value="InterPro"/>
</dbReference>
<evidence type="ECO:0000256" key="3">
    <source>
        <dbReference type="ARBA" id="ARBA00049244"/>
    </source>
</evidence>
<comment type="caution">
    <text evidence="5">The sequence shown here is derived from an EMBL/GenBank/DDBJ whole genome shotgun (WGS) entry which is preliminary data.</text>
</comment>
<dbReference type="InterPro" id="IPR030934">
    <property type="entry name" value="Intein_C"/>
</dbReference>
<gene>
    <name evidence="5" type="ORF">RUMCAL_00910</name>
</gene>
<dbReference type="Pfam" id="PF00476">
    <property type="entry name" value="DNA_pol_A"/>
    <property type="match status" value="1"/>
</dbReference>
<evidence type="ECO:0000256" key="2">
    <source>
        <dbReference type="ARBA" id="ARBA00022705"/>
    </source>
</evidence>